<dbReference type="GO" id="GO:0071972">
    <property type="term" value="F:peptidoglycan L,D-transpeptidase activity"/>
    <property type="evidence" value="ECO:0007669"/>
    <property type="project" value="TreeGrafter"/>
</dbReference>
<dbReference type="InterPro" id="IPR038054">
    <property type="entry name" value="LD_TPept-like_central_sf"/>
</dbReference>
<dbReference type="SUPFAM" id="SSF143985">
    <property type="entry name" value="L,D-transpeptidase pre-catalytic domain-like"/>
    <property type="match status" value="1"/>
</dbReference>
<dbReference type="InterPro" id="IPR022029">
    <property type="entry name" value="YoaR-like_PG-bd"/>
</dbReference>
<dbReference type="AlphaFoldDB" id="A0A8J7H005"/>
<dbReference type="GO" id="GO:0071555">
    <property type="term" value="P:cell wall organization"/>
    <property type="evidence" value="ECO:0007669"/>
    <property type="project" value="UniProtKB-UniRule"/>
</dbReference>
<feature type="transmembrane region" description="Helical" evidence="7">
    <location>
        <begin position="20"/>
        <end position="42"/>
    </location>
</feature>
<accession>A0A8J7H005</accession>
<evidence type="ECO:0000256" key="5">
    <source>
        <dbReference type="ARBA" id="ARBA00023316"/>
    </source>
</evidence>
<dbReference type="GO" id="GO:0005576">
    <property type="term" value="C:extracellular region"/>
    <property type="evidence" value="ECO:0007669"/>
    <property type="project" value="TreeGrafter"/>
</dbReference>
<comment type="caution">
    <text evidence="9">The sequence shown here is derived from an EMBL/GenBank/DDBJ whole genome shotgun (WGS) entry which is preliminary data.</text>
</comment>
<evidence type="ECO:0000256" key="6">
    <source>
        <dbReference type="PROSITE-ProRule" id="PRU01373"/>
    </source>
</evidence>
<dbReference type="Gene3D" id="3.10.20.800">
    <property type="match status" value="1"/>
</dbReference>
<dbReference type="EMBL" id="JAEAGR010000012">
    <property type="protein sequence ID" value="MBH1941604.1"/>
    <property type="molecule type" value="Genomic_DNA"/>
</dbReference>
<dbReference type="InterPro" id="IPR050979">
    <property type="entry name" value="LD-transpeptidase"/>
</dbReference>
<keyword evidence="2" id="KW-0808">Transferase</keyword>
<evidence type="ECO:0000256" key="2">
    <source>
        <dbReference type="ARBA" id="ARBA00022679"/>
    </source>
</evidence>
<keyword evidence="5 6" id="KW-0961">Cell wall biogenesis/degradation</keyword>
<keyword evidence="7" id="KW-1133">Transmembrane helix</keyword>
<dbReference type="PANTHER" id="PTHR30582">
    <property type="entry name" value="L,D-TRANSPEPTIDASE"/>
    <property type="match status" value="1"/>
</dbReference>
<dbReference type="InterPro" id="IPR005490">
    <property type="entry name" value="LD_TPept_cat_dom"/>
</dbReference>
<evidence type="ECO:0000256" key="3">
    <source>
        <dbReference type="ARBA" id="ARBA00022960"/>
    </source>
</evidence>
<dbReference type="CDD" id="cd16913">
    <property type="entry name" value="YkuD_like"/>
    <property type="match status" value="1"/>
</dbReference>
<evidence type="ECO:0000256" key="7">
    <source>
        <dbReference type="SAM" id="Phobius"/>
    </source>
</evidence>
<dbReference type="GO" id="GO:0016740">
    <property type="term" value="F:transferase activity"/>
    <property type="evidence" value="ECO:0007669"/>
    <property type="project" value="UniProtKB-KW"/>
</dbReference>
<keyword evidence="4 6" id="KW-0573">Peptidoglycan synthesis</keyword>
<dbReference type="GO" id="GO:0018104">
    <property type="term" value="P:peptidoglycan-protein cross-linking"/>
    <property type="evidence" value="ECO:0007669"/>
    <property type="project" value="TreeGrafter"/>
</dbReference>
<gene>
    <name evidence="9" type="ORF">I5677_11945</name>
</gene>
<keyword evidence="7" id="KW-0812">Transmembrane</keyword>
<dbReference type="SUPFAM" id="SSF141523">
    <property type="entry name" value="L,D-transpeptidase catalytic domain-like"/>
    <property type="match status" value="1"/>
</dbReference>
<dbReference type="PROSITE" id="PS52029">
    <property type="entry name" value="LD_TPASE"/>
    <property type="match status" value="1"/>
</dbReference>
<evidence type="ECO:0000313" key="9">
    <source>
        <dbReference type="EMBL" id="MBH1941604.1"/>
    </source>
</evidence>
<evidence type="ECO:0000256" key="4">
    <source>
        <dbReference type="ARBA" id="ARBA00022984"/>
    </source>
</evidence>
<dbReference type="Gene3D" id="2.40.440.10">
    <property type="entry name" value="L,D-transpeptidase catalytic domain-like"/>
    <property type="match status" value="1"/>
</dbReference>
<keyword evidence="7" id="KW-0472">Membrane</keyword>
<reference evidence="9" key="1">
    <citation type="submission" date="2020-12" db="EMBL/GenBank/DDBJ databases">
        <title>M. sibirica DSM 26468T genome.</title>
        <authorList>
            <person name="Thieme N."/>
            <person name="Rettenmaier R."/>
            <person name="Zverlov V."/>
            <person name="Liebl W."/>
        </authorList>
    </citation>
    <scope>NUCLEOTIDE SEQUENCE</scope>
    <source>
        <strain evidence="9">DSM 26468</strain>
    </source>
</reference>
<dbReference type="RefSeq" id="WP_197661847.1">
    <property type="nucleotide sequence ID" value="NZ_JAEAGR010000012.1"/>
</dbReference>
<feature type="domain" description="L,D-TPase catalytic" evidence="8">
    <location>
        <begin position="345"/>
        <end position="464"/>
    </location>
</feature>
<evidence type="ECO:0000313" key="10">
    <source>
        <dbReference type="Proteomes" id="UP000623269"/>
    </source>
</evidence>
<dbReference type="Pfam" id="PF12229">
    <property type="entry name" value="PG_binding_4"/>
    <property type="match status" value="2"/>
</dbReference>
<proteinExistence type="predicted"/>
<feature type="active site" description="Nucleophile" evidence="6">
    <location>
        <position position="440"/>
    </location>
</feature>
<dbReference type="Pfam" id="PF03734">
    <property type="entry name" value="YkuD"/>
    <property type="match status" value="1"/>
</dbReference>
<sequence length="468" mass="54691">MKQIKIMVLSKQKIKKYVVVIMSSILGIYLLISLYFINHFYFQTEINGMNVSLKSHEQVTTIIHQYMKGYELQLLERDGDTEVITGRDIGMQYNKNITSSQIHQTCKRNPFLWIASLFKRCDYDIKDLYSYNKFLLDNRINNLACLNEEITEPKNVSFQYLDGTYITIKEKYGNKINKDKLIKTIHRYLSEGRTVLDLDKLCCYENPKFTHRSKKTDQTKDLLNKYIETKITYQFGRETEYLDGTTIHRWLRVDENLDVIINEQAVSNYINKLIFQYDTVGKPREFKSSTGKKVELKGGLYGWKIDYEAETKALYHHIKNADVINKEPLYSQRAISREGNEIGDTYIEINITKQYLWFYKAGKLIVQGSIVTGNPYKGNPTVLGVYMINYKQRNTTLTGPNYEAKVNYWMPFFGNQGLHDATWRYRFGGEIYKRNGSHGCVNLPLSLAKAIYENVEEGTPVILYEESM</sequence>
<keyword evidence="10" id="KW-1185">Reference proteome</keyword>
<evidence type="ECO:0000259" key="8">
    <source>
        <dbReference type="PROSITE" id="PS52029"/>
    </source>
</evidence>
<organism evidence="9 10">
    <name type="scientific">Mobilitalea sibirica</name>
    <dbReference type="NCBI Taxonomy" id="1462919"/>
    <lineage>
        <taxon>Bacteria</taxon>
        <taxon>Bacillati</taxon>
        <taxon>Bacillota</taxon>
        <taxon>Clostridia</taxon>
        <taxon>Lachnospirales</taxon>
        <taxon>Lachnospiraceae</taxon>
        <taxon>Mobilitalea</taxon>
    </lineage>
</organism>
<dbReference type="Proteomes" id="UP000623269">
    <property type="component" value="Unassembled WGS sequence"/>
</dbReference>
<protein>
    <submittedName>
        <fullName evidence="9">L,D-transpeptidase/peptidoglycan binding protein</fullName>
    </submittedName>
</protein>
<feature type="active site" description="Proton donor/acceptor" evidence="6">
    <location>
        <position position="419"/>
    </location>
</feature>
<evidence type="ECO:0000256" key="1">
    <source>
        <dbReference type="ARBA" id="ARBA00004752"/>
    </source>
</evidence>
<keyword evidence="3 6" id="KW-0133">Cell shape</keyword>
<dbReference type="GO" id="GO:0008360">
    <property type="term" value="P:regulation of cell shape"/>
    <property type="evidence" value="ECO:0007669"/>
    <property type="project" value="UniProtKB-UniRule"/>
</dbReference>
<dbReference type="UniPathway" id="UPA00219"/>
<comment type="pathway">
    <text evidence="1 6">Cell wall biogenesis; peptidoglycan biosynthesis.</text>
</comment>
<name>A0A8J7H005_9FIRM</name>
<dbReference type="PANTHER" id="PTHR30582:SF33">
    <property type="entry name" value="EXPORTED PROTEIN"/>
    <property type="match status" value="1"/>
</dbReference>
<dbReference type="InterPro" id="IPR038063">
    <property type="entry name" value="Transpep_catalytic_dom"/>
</dbReference>